<evidence type="ECO:0000313" key="2">
    <source>
        <dbReference type="EMBL" id="KAI3429661.1"/>
    </source>
</evidence>
<dbReference type="PRINTS" id="PR00180">
    <property type="entry name" value="CRETINALDHBP"/>
</dbReference>
<dbReference type="InterPro" id="IPR036273">
    <property type="entry name" value="CRAL/TRIO_N_dom_sf"/>
</dbReference>
<dbReference type="PANTHER" id="PTHR46277:SF3">
    <property type="entry name" value="BINDING PROTEIN, PUTATIVE-RELATED"/>
    <property type="match status" value="1"/>
</dbReference>
<name>A0A9D4TMJ7_CHLVU</name>
<dbReference type="SUPFAM" id="SSF52087">
    <property type="entry name" value="CRAL/TRIO domain"/>
    <property type="match status" value="1"/>
</dbReference>
<dbReference type="PROSITE" id="PS50191">
    <property type="entry name" value="CRAL_TRIO"/>
    <property type="match status" value="1"/>
</dbReference>
<dbReference type="Gene3D" id="3.40.525.10">
    <property type="entry name" value="CRAL-TRIO lipid binding domain"/>
    <property type="match status" value="1"/>
</dbReference>
<comment type="caution">
    <text evidence="2">The sequence shown here is derived from an EMBL/GenBank/DDBJ whole genome shotgun (WGS) entry which is preliminary data.</text>
</comment>
<organism evidence="2 3">
    <name type="scientific">Chlorella vulgaris</name>
    <name type="common">Green alga</name>
    <dbReference type="NCBI Taxonomy" id="3077"/>
    <lineage>
        <taxon>Eukaryota</taxon>
        <taxon>Viridiplantae</taxon>
        <taxon>Chlorophyta</taxon>
        <taxon>core chlorophytes</taxon>
        <taxon>Trebouxiophyceae</taxon>
        <taxon>Chlorellales</taxon>
        <taxon>Chlorellaceae</taxon>
        <taxon>Chlorella clade</taxon>
        <taxon>Chlorella</taxon>
    </lineage>
</organism>
<evidence type="ECO:0000259" key="1">
    <source>
        <dbReference type="PROSITE" id="PS50191"/>
    </source>
</evidence>
<sequence>MLKKVFGRATAVAPDEAACLAICRAGVGKDVLAPFEGSSELPAGGDEEETTLLMRYLRAEKLDAVKALSRLQKQSAWRKGFGRVEEEDVAPELALGKVQLQLPTDESAGRPLLIIKGRLHRPGVAPQLMNNFIYFCLEASSHYCHHPANPDGKLVAVFDLSGLQIKNLDASALRASFAMLEQHFPERILDIWMLEAPTIFWGLWKLVSPFIDPSTRKRIHFVYGADGRKQLVESMGLEITPVEFGGTAAEVAVEAAVQQLPAWRQKHQLPPCLVSPTPKGQLRVSRSSPTLAHQAEVEACA</sequence>
<gene>
    <name evidence="2" type="ORF">D9Q98_005746</name>
</gene>
<dbReference type="OrthoDB" id="1434354at2759"/>
<reference evidence="2" key="2">
    <citation type="submission" date="2020-11" db="EMBL/GenBank/DDBJ databases">
        <authorList>
            <person name="Cecchin M."/>
            <person name="Marcolungo L."/>
            <person name="Rossato M."/>
            <person name="Girolomoni L."/>
            <person name="Cosentino E."/>
            <person name="Cuine S."/>
            <person name="Li-Beisson Y."/>
            <person name="Delledonne M."/>
            <person name="Ballottari M."/>
        </authorList>
    </citation>
    <scope>NUCLEOTIDE SEQUENCE</scope>
    <source>
        <strain evidence="2">211/11P</strain>
        <tissue evidence="2">Whole cell</tissue>
    </source>
</reference>
<dbReference type="Pfam" id="PF00650">
    <property type="entry name" value="CRAL_TRIO"/>
    <property type="match status" value="1"/>
</dbReference>
<accession>A0A9D4TMJ7</accession>
<protein>
    <recommendedName>
        <fullName evidence="1">CRAL-TRIO domain-containing protein</fullName>
    </recommendedName>
</protein>
<dbReference type="PANTHER" id="PTHR46277">
    <property type="entry name" value="OS03G0850700 PROTEIN"/>
    <property type="match status" value="1"/>
</dbReference>
<dbReference type="InterPro" id="IPR001251">
    <property type="entry name" value="CRAL-TRIO_dom"/>
</dbReference>
<dbReference type="CDD" id="cd00170">
    <property type="entry name" value="SEC14"/>
    <property type="match status" value="1"/>
</dbReference>
<dbReference type="Proteomes" id="UP001055712">
    <property type="component" value="Unassembled WGS sequence"/>
</dbReference>
<evidence type="ECO:0000313" key="3">
    <source>
        <dbReference type="Proteomes" id="UP001055712"/>
    </source>
</evidence>
<dbReference type="SMART" id="SM00516">
    <property type="entry name" value="SEC14"/>
    <property type="match status" value="1"/>
</dbReference>
<keyword evidence="3" id="KW-1185">Reference proteome</keyword>
<reference evidence="2" key="1">
    <citation type="journal article" date="2019" name="Plant J.">
        <title>Chlorella vulgaris genome assembly and annotation reveals the molecular basis for metabolic acclimation to high light conditions.</title>
        <authorList>
            <person name="Cecchin M."/>
            <person name="Marcolungo L."/>
            <person name="Rossato M."/>
            <person name="Girolomoni L."/>
            <person name="Cosentino E."/>
            <person name="Cuine S."/>
            <person name="Li-Beisson Y."/>
            <person name="Delledonne M."/>
            <person name="Ballottari M."/>
        </authorList>
    </citation>
    <scope>NUCLEOTIDE SEQUENCE</scope>
    <source>
        <strain evidence="2">211/11P</strain>
    </source>
</reference>
<dbReference type="EMBL" id="SIDB01000008">
    <property type="protein sequence ID" value="KAI3429661.1"/>
    <property type="molecule type" value="Genomic_DNA"/>
</dbReference>
<dbReference type="AlphaFoldDB" id="A0A9D4TMJ7"/>
<dbReference type="InterPro" id="IPR036865">
    <property type="entry name" value="CRAL-TRIO_dom_sf"/>
</dbReference>
<proteinExistence type="predicted"/>
<dbReference type="SUPFAM" id="SSF46938">
    <property type="entry name" value="CRAL/TRIO N-terminal domain"/>
    <property type="match status" value="1"/>
</dbReference>
<feature type="domain" description="CRAL-TRIO" evidence="1">
    <location>
        <begin position="86"/>
        <end position="252"/>
    </location>
</feature>